<protein>
    <recommendedName>
        <fullName evidence="4">DNA helicase</fullName>
        <ecNumber evidence="4">3.6.4.12</ecNumber>
    </recommendedName>
</protein>
<dbReference type="EC" id="3.6.4.12" evidence="4"/>
<comment type="similarity">
    <text evidence="3">Belongs to the ku70 family.</text>
</comment>
<evidence type="ECO:0000256" key="12">
    <source>
        <dbReference type="ARBA" id="ARBA00023125"/>
    </source>
</evidence>
<evidence type="ECO:0000256" key="3">
    <source>
        <dbReference type="ARBA" id="ARBA00005240"/>
    </source>
</evidence>
<dbReference type="SUPFAM" id="SSF100939">
    <property type="entry name" value="SPOC domain-like"/>
    <property type="match status" value="1"/>
</dbReference>
<keyword evidence="10" id="KW-0067">ATP-binding</keyword>
<dbReference type="InterPro" id="IPR005161">
    <property type="entry name" value="Ku_N"/>
</dbReference>
<dbReference type="GO" id="GO:0000781">
    <property type="term" value="C:chromosome, telomeric region"/>
    <property type="evidence" value="ECO:0007669"/>
    <property type="project" value="UniProtKB-SubCell"/>
</dbReference>
<reference evidence="17" key="1">
    <citation type="submission" date="2023-04" db="EMBL/GenBank/DDBJ databases">
        <title>Ambrosiozyma monospora NBRC 1965.</title>
        <authorList>
            <person name="Ichikawa N."/>
            <person name="Sato H."/>
            <person name="Tonouchi N."/>
        </authorList>
    </citation>
    <scope>NUCLEOTIDE SEQUENCE</scope>
    <source>
        <strain evidence="17">NBRC 1965</strain>
    </source>
</reference>
<dbReference type="Pfam" id="PF02735">
    <property type="entry name" value="Ku"/>
    <property type="match status" value="1"/>
</dbReference>
<keyword evidence="9" id="KW-0347">Helicase</keyword>
<evidence type="ECO:0000256" key="4">
    <source>
        <dbReference type="ARBA" id="ARBA00012551"/>
    </source>
</evidence>
<keyword evidence="18" id="KW-1185">Reference proteome</keyword>
<keyword evidence="14" id="KW-0234">DNA repair</keyword>
<keyword evidence="8" id="KW-0378">Hydrolase</keyword>
<dbReference type="GO" id="GO:0042162">
    <property type="term" value="F:telomeric DNA binding"/>
    <property type="evidence" value="ECO:0007669"/>
    <property type="project" value="InterPro"/>
</dbReference>
<dbReference type="GO" id="GO:0016787">
    <property type="term" value="F:hydrolase activity"/>
    <property type="evidence" value="ECO:0007669"/>
    <property type="project" value="UniProtKB-KW"/>
</dbReference>
<keyword evidence="5" id="KW-0158">Chromosome</keyword>
<dbReference type="GO" id="GO:0000723">
    <property type="term" value="P:telomere maintenance"/>
    <property type="evidence" value="ECO:0007669"/>
    <property type="project" value="InterPro"/>
</dbReference>
<dbReference type="Pfam" id="PF03731">
    <property type="entry name" value="Ku_N"/>
    <property type="match status" value="1"/>
</dbReference>
<dbReference type="InterPro" id="IPR006165">
    <property type="entry name" value="Ku70"/>
</dbReference>
<comment type="caution">
    <text evidence="17">The sequence shown here is derived from an EMBL/GenBank/DDBJ whole genome shotgun (WGS) entry which is preliminary data.</text>
</comment>
<evidence type="ECO:0000256" key="9">
    <source>
        <dbReference type="ARBA" id="ARBA00022806"/>
    </source>
</evidence>
<dbReference type="GO" id="GO:0003678">
    <property type="term" value="F:DNA helicase activity"/>
    <property type="evidence" value="ECO:0007669"/>
    <property type="project" value="UniProtKB-EC"/>
</dbReference>
<comment type="subcellular location">
    <subcellularLocation>
        <location evidence="2">Chromosome</location>
        <location evidence="2">Telomere</location>
    </subcellularLocation>
    <subcellularLocation>
        <location evidence="1">Nucleus</location>
    </subcellularLocation>
</comment>
<proteinExistence type="inferred from homology"/>
<dbReference type="GO" id="GO:0006303">
    <property type="term" value="P:double-strand break repair via nonhomologous end joining"/>
    <property type="evidence" value="ECO:0007669"/>
    <property type="project" value="InterPro"/>
</dbReference>
<dbReference type="SUPFAM" id="SSF53300">
    <property type="entry name" value="vWA-like"/>
    <property type="match status" value="1"/>
</dbReference>
<keyword evidence="15" id="KW-0539">Nucleus</keyword>
<evidence type="ECO:0000256" key="7">
    <source>
        <dbReference type="ARBA" id="ARBA00022763"/>
    </source>
</evidence>
<evidence type="ECO:0000256" key="13">
    <source>
        <dbReference type="ARBA" id="ARBA00023172"/>
    </source>
</evidence>
<sequence length="641" mass="73597">MNSQEKNDKAVRQALIFAIHLTPSMYAKLSEIFEEIQFLIRNLAKSLPKTGIGCYLFNCGAKNNQRLEMDYGIYQVLELGDIDIQQLKRITSLLDDNEYEDELTGECPKTFKKVFPMLNKDPVQNYAQQLSRLISQCAREFNKNYTSKKVFLFTDCDKPYNGNNGDLRLIVSRLNMFNSEGTDARFIPFLLPGPSGDSDLSEFNEVLGVRQESNLMNNKFKSSARQINISDIRQNVGRYSEIKRMAYNCSLELNGIYMSVKGYAMFKPLQMRTAQEFYEDDIVYRVVTKTKKLRESSGREVEPSDLRRVVGIGDHGSPDFQCIDFPPALMKKIHDFNEKEKPILRVLGFRKIEHFNPAYTIGTPTLMVPDSQGVYTKSDRTFATLYQSMVRKKSMAVVWGIPTRVKAPGLYYLIPTHSALGFKTTTENYPDGLAMIPLPFKDDIRSLPEYLTNQYNPTEIILPNPLEPILKKLTEDKFEPFENPKLTYAFDYMELNALQEVDPYLNPETEPESFSKQRKVNDIDQTVSKCKKLRKKIRGDEELQQQFRDVNAELIRTANAETIHAAETEPAAKKKKVERITDAIVRSACQDVKLFKNIKVAQLKDYLDSKPPGLVKRSGKLKGDLIDSVKDYYENHLKDED</sequence>
<accession>A0A9W6YY53</accession>
<evidence type="ECO:0000256" key="11">
    <source>
        <dbReference type="ARBA" id="ARBA00022895"/>
    </source>
</evidence>
<evidence type="ECO:0000259" key="16">
    <source>
        <dbReference type="SMART" id="SM00559"/>
    </source>
</evidence>
<keyword evidence="12" id="KW-0238">DNA-binding</keyword>
<dbReference type="PANTHER" id="PTHR12604:SF2">
    <property type="entry name" value="X-RAY REPAIR CROSS-COMPLEMENTING PROTEIN 6"/>
    <property type="match status" value="1"/>
</dbReference>
<dbReference type="InterPro" id="IPR036465">
    <property type="entry name" value="vWFA_dom_sf"/>
</dbReference>
<feature type="domain" description="Ku" evidence="16">
    <location>
        <begin position="298"/>
        <end position="455"/>
    </location>
</feature>
<gene>
    <name evidence="17" type="ORF">Amon01_000302800</name>
</gene>
<dbReference type="AlphaFoldDB" id="A0A9W6YY53"/>
<name>A0A9W6YY53_AMBMO</name>
<dbReference type="GO" id="GO:0005524">
    <property type="term" value="F:ATP binding"/>
    <property type="evidence" value="ECO:0007669"/>
    <property type="project" value="UniProtKB-KW"/>
</dbReference>
<dbReference type="GO" id="GO:0043564">
    <property type="term" value="C:Ku70:Ku80 complex"/>
    <property type="evidence" value="ECO:0007669"/>
    <property type="project" value="InterPro"/>
</dbReference>
<dbReference type="EMBL" id="BSXU01001206">
    <property type="protein sequence ID" value="GMG24955.1"/>
    <property type="molecule type" value="Genomic_DNA"/>
</dbReference>
<dbReference type="SMART" id="SM00559">
    <property type="entry name" value="Ku78"/>
    <property type="match status" value="1"/>
</dbReference>
<dbReference type="OrthoDB" id="3249161at2759"/>
<keyword evidence="6" id="KW-0547">Nucleotide-binding</keyword>
<organism evidence="17 18">
    <name type="scientific">Ambrosiozyma monospora</name>
    <name type="common">Yeast</name>
    <name type="synonym">Endomycopsis monosporus</name>
    <dbReference type="NCBI Taxonomy" id="43982"/>
    <lineage>
        <taxon>Eukaryota</taxon>
        <taxon>Fungi</taxon>
        <taxon>Dikarya</taxon>
        <taxon>Ascomycota</taxon>
        <taxon>Saccharomycotina</taxon>
        <taxon>Pichiomycetes</taxon>
        <taxon>Pichiales</taxon>
        <taxon>Pichiaceae</taxon>
        <taxon>Ambrosiozyma</taxon>
    </lineage>
</organism>
<dbReference type="Gene3D" id="2.40.290.10">
    <property type="match status" value="1"/>
</dbReference>
<dbReference type="InterPro" id="IPR016194">
    <property type="entry name" value="SPOC-like_C_dom_sf"/>
</dbReference>
<dbReference type="Proteomes" id="UP001165063">
    <property type="component" value="Unassembled WGS sequence"/>
</dbReference>
<dbReference type="PANTHER" id="PTHR12604">
    <property type="entry name" value="KU AUTOANTIGEN DNA HELICASE"/>
    <property type="match status" value="1"/>
</dbReference>
<evidence type="ECO:0000256" key="6">
    <source>
        <dbReference type="ARBA" id="ARBA00022741"/>
    </source>
</evidence>
<evidence type="ECO:0000256" key="14">
    <source>
        <dbReference type="ARBA" id="ARBA00023204"/>
    </source>
</evidence>
<dbReference type="GO" id="GO:0003690">
    <property type="term" value="F:double-stranded DNA binding"/>
    <property type="evidence" value="ECO:0007669"/>
    <property type="project" value="TreeGrafter"/>
</dbReference>
<evidence type="ECO:0000256" key="1">
    <source>
        <dbReference type="ARBA" id="ARBA00004123"/>
    </source>
</evidence>
<dbReference type="Gene3D" id="3.40.50.410">
    <property type="entry name" value="von Willebrand factor, type A domain"/>
    <property type="match status" value="1"/>
</dbReference>
<dbReference type="GO" id="GO:0006310">
    <property type="term" value="P:DNA recombination"/>
    <property type="evidence" value="ECO:0007669"/>
    <property type="project" value="UniProtKB-KW"/>
</dbReference>
<keyword evidence="13" id="KW-0233">DNA recombination</keyword>
<dbReference type="GO" id="GO:0003684">
    <property type="term" value="F:damaged DNA binding"/>
    <property type="evidence" value="ECO:0007669"/>
    <property type="project" value="InterPro"/>
</dbReference>
<dbReference type="PIRSF" id="PIRSF003033">
    <property type="entry name" value="Ku70"/>
    <property type="match status" value="1"/>
</dbReference>
<evidence type="ECO:0000256" key="15">
    <source>
        <dbReference type="ARBA" id="ARBA00023242"/>
    </source>
</evidence>
<evidence type="ECO:0000256" key="2">
    <source>
        <dbReference type="ARBA" id="ARBA00004574"/>
    </source>
</evidence>
<evidence type="ECO:0000256" key="5">
    <source>
        <dbReference type="ARBA" id="ARBA00022454"/>
    </source>
</evidence>
<evidence type="ECO:0000313" key="18">
    <source>
        <dbReference type="Proteomes" id="UP001165063"/>
    </source>
</evidence>
<dbReference type="InterPro" id="IPR006164">
    <property type="entry name" value="DNA_bd_Ku70/Ku80"/>
</dbReference>
<keyword evidence="7" id="KW-0227">DNA damage</keyword>
<evidence type="ECO:0000313" key="17">
    <source>
        <dbReference type="EMBL" id="GMG24955.1"/>
    </source>
</evidence>
<evidence type="ECO:0000256" key="8">
    <source>
        <dbReference type="ARBA" id="ARBA00022801"/>
    </source>
</evidence>
<evidence type="ECO:0000256" key="10">
    <source>
        <dbReference type="ARBA" id="ARBA00022840"/>
    </source>
</evidence>
<keyword evidence="11" id="KW-0779">Telomere</keyword>